<evidence type="ECO:0000313" key="3">
    <source>
        <dbReference type="EMBL" id="CAD8175233.1"/>
    </source>
</evidence>
<dbReference type="EMBL" id="CAJJDO010000062">
    <property type="protein sequence ID" value="CAD8175233.1"/>
    <property type="molecule type" value="Genomic_DNA"/>
</dbReference>
<evidence type="ECO:0000256" key="2">
    <source>
        <dbReference type="SAM" id="MobiDB-lite"/>
    </source>
</evidence>
<feature type="coiled-coil region" evidence="1">
    <location>
        <begin position="243"/>
        <end position="274"/>
    </location>
</feature>
<keyword evidence="4" id="KW-1185">Reference proteome</keyword>
<accession>A0A8S1VFQ3</accession>
<proteinExistence type="predicted"/>
<protein>
    <submittedName>
        <fullName evidence="3">Uncharacterized protein</fullName>
    </submittedName>
</protein>
<reference evidence="3" key="1">
    <citation type="submission" date="2021-01" db="EMBL/GenBank/DDBJ databases">
        <authorList>
            <consortium name="Genoscope - CEA"/>
            <person name="William W."/>
        </authorList>
    </citation>
    <scope>NUCLEOTIDE SEQUENCE</scope>
</reference>
<evidence type="ECO:0000256" key="1">
    <source>
        <dbReference type="SAM" id="Coils"/>
    </source>
</evidence>
<sequence length="539" mass="64273">MFNASWIAPNIPTMQLSNNYNSNHLFENQTKLPLIPLRNQFVTQEKPQFKIQQLIHHQQNSLNFEDILEINQKNKLLLKEIRYALNKDLYYQSEQKHGYIQTQQDDEPKAKPHRRRYQSYDNKIQSDRSLEDENKFKQLRKIPHKQKNDELRNYSITETIAKRINTNEINIRDSRIEFETKQRNNIKIINTNQLKINQKIQKPAVYEAKQNFGLIKEQRQKRKQQLKIIGYVVLAAMYLSKKYRKIQQEKNEQRNQINKNYQESQKAIDKFSKRQAIVQEKLYYEYVVEKVIHYLKDQSFIDETQKIPNLSKEYQSDIRKLHVFKFTTLLFKNVELFTRQNTISDLIRGLLNISLYEKTTIPVSKFVGQRCYFYNDNHLKIPQEQLVLIALEHYFFGNLIPQLFEILANIEEDKNDSKQKIKTNPLHLNECHFYVCIFATLIQQKIIQNFSELRMVKNPNGKIVQKTLQTTEQSNLVIKAQIVIDNHLIEIKDGRKEIVKGLISSDLVLALEGEKPQWKKFLDQTFSKIIKNFQNLLPK</sequence>
<dbReference type="OrthoDB" id="300633at2759"/>
<comment type="caution">
    <text evidence="3">The sequence shown here is derived from an EMBL/GenBank/DDBJ whole genome shotgun (WGS) entry which is preliminary data.</text>
</comment>
<dbReference type="AlphaFoldDB" id="A0A8S1VFQ3"/>
<gene>
    <name evidence="3" type="ORF">PPENT_87.1.T0620239</name>
</gene>
<dbReference type="Proteomes" id="UP000689195">
    <property type="component" value="Unassembled WGS sequence"/>
</dbReference>
<organism evidence="3 4">
    <name type="scientific">Paramecium pentaurelia</name>
    <dbReference type="NCBI Taxonomy" id="43138"/>
    <lineage>
        <taxon>Eukaryota</taxon>
        <taxon>Sar</taxon>
        <taxon>Alveolata</taxon>
        <taxon>Ciliophora</taxon>
        <taxon>Intramacronucleata</taxon>
        <taxon>Oligohymenophorea</taxon>
        <taxon>Peniculida</taxon>
        <taxon>Parameciidae</taxon>
        <taxon>Paramecium</taxon>
    </lineage>
</organism>
<evidence type="ECO:0000313" key="4">
    <source>
        <dbReference type="Proteomes" id="UP000689195"/>
    </source>
</evidence>
<keyword evidence="1" id="KW-0175">Coiled coil</keyword>
<feature type="region of interest" description="Disordered" evidence="2">
    <location>
        <begin position="98"/>
        <end position="117"/>
    </location>
</feature>
<name>A0A8S1VFQ3_9CILI</name>